<sequence>MTNEQILLETWRTLPTDKQLQVLEFIKSIQSNSSESESSYHPKTELGKKLWQIRNKAIAEGKIKLLDWEGIEQEIAQRRGETE</sequence>
<dbReference type="OrthoDB" id="426752at2"/>
<proteinExistence type="predicted"/>
<dbReference type="EMBL" id="CP002198">
    <property type="protein sequence ID" value="ADN15595.1"/>
    <property type="molecule type" value="Genomic_DNA"/>
</dbReference>
<keyword evidence="2" id="KW-1185">Reference proteome</keyword>
<dbReference type="AlphaFoldDB" id="E0UGZ6"/>
<dbReference type="HOGENOM" id="CLU_173981_0_0_3"/>
<reference evidence="2" key="1">
    <citation type="journal article" date="2011" name="MBio">
        <title>Novel metabolic attributes of the genus Cyanothece, comprising a group of unicellular nitrogen-fixing Cyanobacteria.</title>
        <authorList>
            <person name="Bandyopadhyay A."/>
            <person name="Elvitigala T."/>
            <person name="Welsh E."/>
            <person name="Stockel J."/>
            <person name="Liberton M."/>
            <person name="Min H."/>
            <person name="Sherman L.A."/>
            <person name="Pakrasi H.B."/>
        </authorList>
    </citation>
    <scope>NUCLEOTIDE SEQUENCE [LARGE SCALE GENOMIC DNA]</scope>
    <source>
        <strain evidence="2">PCC 7822</strain>
    </source>
</reference>
<organism evidence="1 2">
    <name type="scientific">Gloeothece verrucosa (strain PCC 7822)</name>
    <name type="common">Cyanothece sp. (strain PCC 7822)</name>
    <dbReference type="NCBI Taxonomy" id="497965"/>
    <lineage>
        <taxon>Bacteria</taxon>
        <taxon>Bacillati</taxon>
        <taxon>Cyanobacteriota</taxon>
        <taxon>Cyanophyceae</taxon>
        <taxon>Oscillatoriophycideae</taxon>
        <taxon>Chroococcales</taxon>
        <taxon>Aphanothecaceae</taxon>
        <taxon>Gloeothece</taxon>
        <taxon>Gloeothece verrucosa</taxon>
    </lineage>
</organism>
<evidence type="ECO:0000313" key="2">
    <source>
        <dbReference type="Proteomes" id="UP000008206"/>
    </source>
</evidence>
<dbReference type="Proteomes" id="UP000008206">
    <property type="component" value="Chromosome"/>
</dbReference>
<dbReference type="KEGG" id="cyj:Cyan7822_3658"/>
<name>E0UGZ6_GLOV7</name>
<dbReference type="RefSeq" id="WP_013323664.1">
    <property type="nucleotide sequence ID" value="NC_014501.1"/>
</dbReference>
<evidence type="ECO:0000313" key="1">
    <source>
        <dbReference type="EMBL" id="ADN15595.1"/>
    </source>
</evidence>
<gene>
    <name evidence="1" type="ordered locus">Cyan7822_3658</name>
</gene>
<accession>E0UGZ6</accession>
<dbReference type="eggNOG" id="ENOG5033BIJ">
    <property type="taxonomic scope" value="Bacteria"/>
</dbReference>
<protein>
    <submittedName>
        <fullName evidence="1">Uncharacterized protein</fullName>
    </submittedName>
</protein>